<keyword evidence="2" id="KW-1185">Reference proteome</keyword>
<evidence type="ECO:0000313" key="2">
    <source>
        <dbReference type="Proteomes" id="UP000078529"/>
    </source>
</evidence>
<proteinExistence type="predicted"/>
<dbReference type="AlphaFoldDB" id="A0A175RQ97"/>
<comment type="caution">
    <text evidence="1">The sequence shown here is derived from an EMBL/GenBank/DDBJ whole genome shotgun (WGS) entry which is preliminary data.</text>
</comment>
<dbReference type="RefSeq" id="WP_058600728.1">
    <property type="nucleotide sequence ID" value="NZ_LDQA01000028.1"/>
</dbReference>
<dbReference type="Proteomes" id="UP000078529">
    <property type="component" value="Unassembled WGS sequence"/>
</dbReference>
<dbReference type="EMBL" id="LDQA01000028">
    <property type="protein sequence ID" value="KTR04969.1"/>
    <property type="molecule type" value="Genomic_DNA"/>
</dbReference>
<reference evidence="1 2" key="1">
    <citation type="journal article" date="2016" name="Front. Microbiol.">
        <title>Genomic Resource of Rice Seed Associated Bacteria.</title>
        <authorList>
            <person name="Midha S."/>
            <person name="Bansal K."/>
            <person name="Sharma S."/>
            <person name="Kumar N."/>
            <person name="Patil P.P."/>
            <person name="Chaudhry V."/>
            <person name="Patil P.B."/>
        </authorList>
    </citation>
    <scope>NUCLEOTIDE SEQUENCE [LARGE SCALE GENOMIC DNA]</scope>
    <source>
        <strain evidence="1 2">NS365</strain>
    </source>
</reference>
<dbReference type="PATRIC" id="fig|401562.4.peg.2406"/>
<name>A0A175RQ97_9HYPH</name>
<organism evidence="1 2">
    <name type="scientific">Aureimonas ureilytica</name>
    <dbReference type="NCBI Taxonomy" id="401562"/>
    <lineage>
        <taxon>Bacteria</taxon>
        <taxon>Pseudomonadati</taxon>
        <taxon>Pseudomonadota</taxon>
        <taxon>Alphaproteobacteria</taxon>
        <taxon>Hyphomicrobiales</taxon>
        <taxon>Aurantimonadaceae</taxon>
        <taxon>Aureimonas</taxon>
    </lineage>
</organism>
<evidence type="ECO:0000313" key="1">
    <source>
        <dbReference type="EMBL" id="KTR04969.1"/>
    </source>
</evidence>
<protein>
    <submittedName>
        <fullName evidence="1">Uncharacterized protein</fullName>
    </submittedName>
</protein>
<sequence>MAEVHQLVPSPRPYLAGRPWRGPEGGNIVILPCIRRERIAEFVPVRSDDRALARRSFKAADEADA</sequence>
<gene>
    <name evidence="1" type="ORF">NS365_13105</name>
</gene>
<accession>A0A175RQ97</accession>